<dbReference type="PANTHER" id="PTHR23513">
    <property type="entry name" value="INTEGRAL MEMBRANE EFFLUX PROTEIN-RELATED"/>
    <property type="match status" value="1"/>
</dbReference>
<evidence type="ECO:0000313" key="9">
    <source>
        <dbReference type="Proteomes" id="UP000294513"/>
    </source>
</evidence>
<comment type="subcellular location">
    <subcellularLocation>
        <location evidence="1">Cell membrane</location>
        <topology evidence="1">Multi-pass membrane protein</topology>
    </subcellularLocation>
</comment>
<dbReference type="AlphaFoldDB" id="A0A4R5CEN7"/>
<keyword evidence="5 7" id="KW-0472">Membrane</keyword>
<dbReference type="Proteomes" id="UP000294513">
    <property type="component" value="Unassembled WGS sequence"/>
</dbReference>
<name>A0A4R5CEN7_9ACTN</name>
<feature type="transmembrane region" description="Helical" evidence="7">
    <location>
        <begin position="117"/>
        <end position="139"/>
    </location>
</feature>
<dbReference type="InterPro" id="IPR011701">
    <property type="entry name" value="MFS"/>
</dbReference>
<feature type="transmembrane region" description="Helical" evidence="7">
    <location>
        <begin position="393"/>
        <end position="413"/>
    </location>
</feature>
<dbReference type="GO" id="GO:0005886">
    <property type="term" value="C:plasma membrane"/>
    <property type="evidence" value="ECO:0007669"/>
    <property type="project" value="UniProtKB-SubCell"/>
</dbReference>
<reference evidence="8 9" key="1">
    <citation type="submission" date="2019-03" db="EMBL/GenBank/DDBJ databases">
        <title>Draft genome sequences of novel Actinobacteria.</title>
        <authorList>
            <person name="Sahin N."/>
            <person name="Ay H."/>
            <person name="Saygin H."/>
        </authorList>
    </citation>
    <scope>NUCLEOTIDE SEQUENCE [LARGE SCALE GENOMIC DNA]</scope>
    <source>
        <strain evidence="8 9">H3C3</strain>
    </source>
</reference>
<evidence type="ECO:0000256" key="7">
    <source>
        <dbReference type="SAM" id="Phobius"/>
    </source>
</evidence>
<dbReference type="GO" id="GO:0022857">
    <property type="term" value="F:transmembrane transporter activity"/>
    <property type="evidence" value="ECO:0007669"/>
    <property type="project" value="InterPro"/>
</dbReference>
<evidence type="ECO:0000256" key="6">
    <source>
        <dbReference type="SAM" id="MobiDB-lite"/>
    </source>
</evidence>
<dbReference type="OrthoDB" id="3811961at2"/>
<dbReference type="CDD" id="cd06173">
    <property type="entry name" value="MFS_MefA_like"/>
    <property type="match status" value="1"/>
</dbReference>
<gene>
    <name evidence="8" type="ORF">E1298_02835</name>
</gene>
<feature type="transmembrane region" description="Helical" evidence="7">
    <location>
        <begin position="239"/>
        <end position="264"/>
    </location>
</feature>
<dbReference type="Gene3D" id="1.20.1250.20">
    <property type="entry name" value="MFS general substrate transporter like domains"/>
    <property type="match status" value="1"/>
</dbReference>
<feature type="region of interest" description="Disordered" evidence="6">
    <location>
        <begin position="419"/>
        <end position="440"/>
    </location>
</feature>
<dbReference type="PANTHER" id="PTHR23513:SF6">
    <property type="entry name" value="MAJOR FACILITATOR SUPERFAMILY ASSOCIATED DOMAIN-CONTAINING PROTEIN"/>
    <property type="match status" value="1"/>
</dbReference>
<evidence type="ECO:0000256" key="4">
    <source>
        <dbReference type="ARBA" id="ARBA00022989"/>
    </source>
</evidence>
<protein>
    <submittedName>
        <fullName evidence="8">MFS transporter</fullName>
    </submittedName>
</protein>
<feature type="transmembrane region" description="Helical" evidence="7">
    <location>
        <begin position="270"/>
        <end position="290"/>
    </location>
</feature>
<comment type="caution">
    <text evidence="8">The sequence shown here is derived from an EMBL/GenBank/DDBJ whole genome shotgun (WGS) entry which is preliminary data.</text>
</comment>
<feature type="transmembrane region" description="Helical" evidence="7">
    <location>
        <begin position="30"/>
        <end position="54"/>
    </location>
</feature>
<keyword evidence="3 7" id="KW-0812">Transmembrane</keyword>
<evidence type="ECO:0000256" key="3">
    <source>
        <dbReference type="ARBA" id="ARBA00022692"/>
    </source>
</evidence>
<evidence type="ECO:0000256" key="2">
    <source>
        <dbReference type="ARBA" id="ARBA00022475"/>
    </source>
</evidence>
<feature type="transmembrane region" description="Helical" evidence="7">
    <location>
        <begin position="60"/>
        <end position="80"/>
    </location>
</feature>
<proteinExistence type="predicted"/>
<dbReference type="InterPro" id="IPR036259">
    <property type="entry name" value="MFS_trans_sf"/>
</dbReference>
<organism evidence="8 9">
    <name type="scientific">Actinomadura rubrisoli</name>
    <dbReference type="NCBI Taxonomy" id="2530368"/>
    <lineage>
        <taxon>Bacteria</taxon>
        <taxon>Bacillati</taxon>
        <taxon>Actinomycetota</taxon>
        <taxon>Actinomycetes</taxon>
        <taxon>Streptosporangiales</taxon>
        <taxon>Thermomonosporaceae</taxon>
        <taxon>Actinomadura</taxon>
    </lineage>
</organism>
<evidence type="ECO:0000256" key="1">
    <source>
        <dbReference type="ARBA" id="ARBA00004651"/>
    </source>
</evidence>
<dbReference type="EMBL" id="SMKU01000005">
    <property type="protein sequence ID" value="TDD96743.1"/>
    <property type="molecule type" value="Genomic_DNA"/>
</dbReference>
<evidence type="ECO:0000313" key="8">
    <source>
        <dbReference type="EMBL" id="TDD96743.1"/>
    </source>
</evidence>
<keyword evidence="2" id="KW-1003">Cell membrane</keyword>
<evidence type="ECO:0000256" key="5">
    <source>
        <dbReference type="ARBA" id="ARBA00023136"/>
    </source>
</evidence>
<accession>A0A4R5CEN7</accession>
<dbReference type="Pfam" id="PF07690">
    <property type="entry name" value="MFS_1"/>
    <property type="match status" value="1"/>
</dbReference>
<keyword evidence="4 7" id="KW-1133">Transmembrane helix</keyword>
<sequence length="440" mass="46819">MTRQVENRSAPSRTARGTTIRLGSDFTRLWTAYTVSAVGSAVATHAFTLVAAIALSSNALQVSLLSALGGAIGALLALPVGPWIEFRRKRPIMIAADLTRFCALVTVPVAYTAGALTYLHLVVVCVLVAVCQIVFAGASGAHLKSFVARDHLIEANARFESVLWTSTTVGPPVGGLLIAVFGPTVTVMADAVSYLLSAIGIRSIATPEPEPQPRTTDHRWWRGLGEGWRHIWSDTALRLLFINTVVVSTLITAITPILAVMMLQDLHFSAFQYGLSVGVPCAAGVVGARLSRRIVAGRGPRTVLLTAGVARVLWLPWLPFVGPGWLGLAAVAAIHSGTVFFMSVFSPVFATHRLENTPSHELARVLTSWTISSNAARAVCTLAWGLLATVTTPRFAIAVAVMLLLATCACLPWKPFKAPRKAAANGPNPSGEQDGPFHNR</sequence>
<keyword evidence="9" id="KW-1185">Reference proteome</keyword>
<dbReference type="SUPFAM" id="SSF103473">
    <property type="entry name" value="MFS general substrate transporter"/>
    <property type="match status" value="1"/>
</dbReference>